<feature type="region of interest" description="Disordered" evidence="1">
    <location>
        <begin position="1"/>
        <end position="72"/>
    </location>
</feature>
<feature type="compositionally biased region" description="Basic and acidic residues" evidence="1">
    <location>
        <begin position="46"/>
        <end position="63"/>
    </location>
</feature>
<evidence type="ECO:0000256" key="1">
    <source>
        <dbReference type="SAM" id="MobiDB-lite"/>
    </source>
</evidence>
<dbReference type="Gramene" id="KVI06810">
    <property type="protein sequence ID" value="KVI06810"/>
    <property type="gene ID" value="Ccrd_014837"/>
</dbReference>
<protein>
    <submittedName>
        <fullName evidence="2">Uncharacterized protein</fullName>
    </submittedName>
</protein>
<gene>
    <name evidence="2" type="ORF">Ccrd_014837</name>
</gene>
<evidence type="ECO:0000313" key="3">
    <source>
        <dbReference type="Proteomes" id="UP000243975"/>
    </source>
</evidence>
<evidence type="ECO:0000313" key="2">
    <source>
        <dbReference type="EMBL" id="KVI06810.1"/>
    </source>
</evidence>
<proteinExistence type="predicted"/>
<reference evidence="2 3" key="1">
    <citation type="journal article" date="2016" name="Sci. Rep.">
        <title>The genome sequence of the outbreeding globe artichoke constructed de novo incorporating a phase-aware low-pass sequencing strategy of F1 progeny.</title>
        <authorList>
            <person name="Scaglione D."/>
            <person name="Reyes-Chin-Wo S."/>
            <person name="Acquadro A."/>
            <person name="Froenicke L."/>
            <person name="Portis E."/>
            <person name="Beitel C."/>
            <person name="Tirone M."/>
            <person name="Mauro R."/>
            <person name="Lo Monaco A."/>
            <person name="Mauromicale G."/>
            <person name="Faccioli P."/>
            <person name="Cattivelli L."/>
            <person name="Rieseberg L."/>
            <person name="Michelmore R."/>
            <person name="Lanteri S."/>
        </authorList>
    </citation>
    <scope>NUCLEOTIDE SEQUENCE [LARGE SCALE GENOMIC DNA]</scope>
    <source>
        <strain evidence="2">2C</strain>
    </source>
</reference>
<name>A0A118K425_CYNCS</name>
<dbReference type="AlphaFoldDB" id="A0A118K425"/>
<feature type="compositionally biased region" description="Basic and acidic residues" evidence="1">
    <location>
        <begin position="15"/>
        <end position="39"/>
    </location>
</feature>
<accession>A0A118K425</accession>
<comment type="caution">
    <text evidence="2">The sequence shown here is derived from an EMBL/GenBank/DDBJ whole genome shotgun (WGS) entry which is preliminary data.</text>
</comment>
<organism evidence="2 3">
    <name type="scientific">Cynara cardunculus var. scolymus</name>
    <name type="common">Globe artichoke</name>
    <name type="synonym">Cynara scolymus</name>
    <dbReference type="NCBI Taxonomy" id="59895"/>
    <lineage>
        <taxon>Eukaryota</taxon>
        <taxon>Viridiplantae</taxon>
        <taxon>Streptophyta</taxon>
        <taxon>Embryophyta</taxon>
        <taxon>Tracheophyta</taxon>
        <taxon>Spermatophyta</taxon>
        <taxon>Magnoliopsida</taxon>
        <taxon>eudicotyledons</taxon>
        <taxon>Gunneridae</taxon>
        <taxon>Pentapetalae</taxon>
        <taxon>asterids</taxon>
        <taxon>campanulids</taxon>
        <taxon>Asterales</taxon>
        <taxon>Asteraceae</taxon>
        <taxon>Carduoideae</taxon>
        <taxon>Cardueae</taxon>
        <taxon>Carduinae</taxon>
        <taxon>Cynara</taxon>
    </lineage>
</organism>
<dbReference type="EMBL" id="LEKV01001599">
    <property type="protein sequence ID" value="KVI06810.1"/>
    <property type="molecule type" value="Genomic_DNA"/>
</dbReference>
<feature type="non-terminal residue" evidence="2">
    <location>
        <position position="295"/>
    </location>
</feature>
<dbReference type="Proteomes" id="UP000243975">
    <property type="component" value="Unassembled WGS sequence"/>
</dbReference>
<feature type="non-terminal residue" evidence="2">
    <location>
        <position position="1"/>
    </location>
</feature>
<sequence>KKKAEEYLCPPLRKNSREGEPESGEAERGEGEPERESRRGGAQRGRAGEAERGEGEPERESRRGRAGVRRGRAVACRRGLSSSACHRRRRPVAVADYVVGREQQRHGGETLRGQMRERAALQQRRGGESVNQEIRLISRLGFRRKRLIRIDKKRESCFNFQYPVKVPPTLVMKVSLLLTYVQENKGLELLKTAIAKAGYTRKERVNIDSQFSFYPIQCVEKTIKEKTCNALLLRMAMLYYLSGEPNWIKTGARCRSKRLAKHSQKQASRRFWEDVAILDDNTRVEEMNNNHFSSP</sequence>
<keyword evidence="3" id="KW-1185">Reference proteome</keyword>